<evidence type="ECO:0000313" key="3">
    <source>
        <dbReference type="Proteomes" id="UP000696485"/>
    </source>
</evidence>
<accession>A0A9P5VH39</accession>
<feature type="compositionally biased region" description="Polar residues" evidence="1">
    <location>
        <begin position="92"/>
        <end position="103"/>
    </location>
</feature>
<proteinExistence type="predicted"/>
<evidence type="ECO:0000256" key="1">
    <source>
        <dbReference type="SAM" id="MobiDB-lite"/>
    </source>
</evidence>
<feature type="compositionally biased region" description="Polar residues" evidence="1">
    <location>
        <begin position="113"/>
        <end position="123"/>
    </location>
</feature>
<gene>
    <name evidence="2" type="ORF">BG006_001730</name>
</gene>
<sequence length="137" mass="14783">MIRRDHTKRPAGEQLEDEEGGRRGRSRGHSIYGVDSNDASSDRALHATTATTIITLRGELWPTTVETIEMDATEAGPVITAPSPALFLASHRQPQLDNPTLNRLRSEGPPSYNPSAPEQSLSQLPPEYNALSGPASA</sequence>
<protein>
    <submittedName>
        <fullName evidence="2">Uncharacterized protein</fullName>
    </submittedName>
</protein>
<comment type="caution">
    <text evidence="2">The sequence shown here is derived from an EMBL/GenBank/DDBJ whole genome shotgun (WGS) entry which is preliminary data.</text>
</comment>
<name>A0A9P5VH39_9FUNG</name>
<dbReference type="EMBL" id="JAAAUY010001351">
    <property type="protein sequence ID" value="KAF9323142.1"/>
    <property type="molecule type" value="Genomic_DNA"/>
</dbReference>
<evidence type="ECO:0000313" key="2">
    <source>
        <dbReference type="EMBL" id="KAF9323142.1"/>
    </source>
</evidence>
<feature type="region of interest" description="Disordered" evidence="1">
    <location>
        <begin position="91"/>
        <end position="137"/>
    </location>
</feature>
<reference evidence="2" key="1">
    <citation type="journal article" date="2020" name="Fungal Divers.">
        <title>Resolving the Mortierellaceae phylogeny through synthesis of multi-gene phylogenetics and phylogenomics.</title>
        <authorList>
            <person name="Vandepol N."/>
            <person name="Liber J."/>
            <person name="Desiro A."/>
            <person name="Na H."/>
            <person name="Kennedy M."/>
            <person name="Barry K."/>
            <person name="Grigoriev I.V."/>
            <person name="Miller A.N."/>
            <person name="O'Donnell K."/>
            <person name="Stajich J.E."/>
            <person name="Bonito G."/>
        </authorList>
    </citation>
    <scope>NUCLEOTIDE SEQUENCE</scope>
    <source>
        <strain evidence="2">NVP1</strain>
    </source>
</reference>
<dbReference type="AlphaFoldDB" id="A0A9P5VH39"/>
<keyword evidence="3" id="KW-1185">Reference proteome</keyword>
<organism evidence="2 3">
    <name type="scientific">Podila minutissima</name>
    <dbReference type="NCBI Taxonomy" id="64525"/>
    <lineage>
        <taxon>Eukaryota</taxon>
        <taxon>Fungi</taxon>
        <taxon>Fungi incertae sedis</taxon>
        <taxon>Mucoromycota</taxon>
        <taxon>Mortierellomycotina</taxon>
        <taxon>Mortierellomycetes</taxon>
        <taxon>Mortierellales</taxon>
        <taxon>Mortierellaceae</taxon>
        <taxon>Podila</taxon>
    </lineage>
</organism>
<dbReference type="Proteomes" id="UP000696485">
    <property type="component" value="Unassembled WGS sequence"/>
</dbReference>
<feature type="region of interest" description="Disordered" evidence="1">
    <location>
        <begin position="1"/>
        <end position="43"/>
    </location>
</feature>